<keyword evidence="5" id="KW-1185">Reference proteome</keyword>
<protein>
    <recommendedName>
        <fullName evidence="6">PH domain-containing protein</fullName>
    </recommendedName>
</protein>
<dbReference type="VEuPathDB" id="AmoebaDB:EIN_341370"/>
<dbReference type="OrthoDB" id="10476432at2759"/>
<evidence type="ECO:0000313" key="5">
    <source>
        <dbReference type="Proteomes" id="UP000014680"/>
    </source>
</evidence>
<sequence length="896" mass="104108">MAKLSKIQLLFKNVGHLMKTNLDEIFKEIELNKTLAGNVQMKVKQTIRKKYVNVYVIVSPPLLLVFENKEDVVDKKALCILNLLHVTVKLSETRKNTIVLQGKDNLFLRVGFDEKRLYHYKNLCCLCVEQSEVSKWLTTIKATVDLVWRVWGALISAEPFDPSISENDTSDELTSCSEISDDMSEKSEKSERGGQRVSGEKDKTKLKRVVSCEIPELNNLQNVKRTTNSKRKGSQSSGNSGKKSPEELSKLIITTSCSEKSEKSPKSDSFEQTEKEKIETETKEIVQKYETEKIEFLTTIEELKNKLQEKEEHYTKTKMDTQKTISDLQNLVMSRERLSEEVEKIRMEQSEELMRLKKEIEKTPNKTEIEKMQKVNEINDNKIMELQAEITKMREKALKEEDDFKQVVEIMKQENVELKDEIEVMKVLSKTMSENMTQMNGDLEAFKTEEERSKIEIERLTALVAEKENEIIRQNDLIGKLSDEKEKLQTIKHNNIMSEKVITEYKEKIANLENERSTIIAEIEYLRNKEETSKKMSESERSSTTIDITNKKLIKSLMCVSLYKKCDIETPVVYERGVMNLLIGRSNVIYCLLESLALEECYRVFQSQNERRNEKRKVSLGRLLGRDYVFPVLGEVYKVLYKVRQNESDEKREKNEKKIFGIFEVVSIESDNVIVAFCLRGKDHKSDGQIVVYAKQNDTKPDLRFRTERIEERIFGEQNDGTNVVTTQVSERKRDKDCNNYEIYTLCQSYWTFLDEQNLFGEVQRECLRGEDALPRYIQICKKIEEKKREVIDNLHFEMKCGTWRVKTDLKDTETSNGIVEVGGVIRPIPLNMGGVSETTIVDAFEDMKVRMKRCEGKKEEEKVMDFYEKRISRVGFVIYIAVALIVAIVARFAIL</sequence>
<dbReference type="RefSeq" id="XP_004261530.1">
    <property type="nucleotide sequence ID" value="XM_004261482.1"/>
</dbReference>
<dbReference type="KEGG" id="eiv:EIN_341370"/>
<keyword evidence="3" id="KW-0472">Membrane</keyword>
<dbReference type="AlphaFoldDB" id="A0A0A1UDT9"/>
<dbReference type="OMA" id="SIVINMM"/>
<evidence type="ECO:0000256" key="1">
    <source>
        <dbReference type="SAM" id="Coils"/>
    </source>
</evidence>
<feature type="region of interest" description="Disordered" evidence="2">
    <location>
        <begin position="221"/>
        <end position="278"/>
    </location>
</feature>
<keyword evidence="3" id="KW-1133">Transmembrane helix</keyword>
<feature type="compositionally biased region" description="Basic and acidic residues" evidence="2">
    <location>
        <begin position="183"/>
        <end position="203"/>
    </location>
</feature>
<feature type="transmembrane region" description="Helical" evidence="3">
    <location>
        <begin position="877"/>
        <end position="895"/>
    </location>
</feature>
<organism evidence="4 5">
    <name type="scientific">Entamoeba invadens IP1</name>
    <dbReference type="NCBI Taxonomy" id="370355"/>
    <lineage>
        <taxon>Eukaryota</taxon>
        <taxon>Amoebozoa</taxon>
        <taxon>Evosea</taxon>
        <taxon>Archamoebae</taxon>
        <taxon>Mastigamoebida</taxon>
        <taxon>Entamoebidae</taxon>
        <taxon>Entamoeba</taxon>
    </lineage>
</organism>
<keyword evidence="1" id="KW-0175">Coiled coil</keyword>
<evidence type="ECO:0008006" key="6">
    <source>
        <dbReference type="Google" id="ProtNLM"/>
    </source>
</evidence>
<evidence type="ECO:0000256" key="2">
    <source>
        <dbReference type="SAM" id="MobiDB-lite"/>
    </source>
</evidence>
<evidence type="ECO:0000313" key="4">
    <source>
        <dbReference type="EMBL" id="ELP94759.1"/>
    </source>
</evidence>
<feature type="compositionally biased region" description="Basic and acidic residues" evidence="2">
    <location>
        <begin position="259"/>
        <end position="278"/>
    </location>
</feature>
<proteinExistence type="predicted"/>
<accession>A0A0A1UDT9</accession>
<keyword evidence="3" id="KW-0812">Transmembrane</keyword>
<feature type="compositionally biased region" description="Polar residues" evidence="2">
    <location>
        <begin position="165"/>
        <end position="176"/>
    </location>
</feature>
<gene>
    <name evidence="4" type="ORF">EIN_341370</name>
</gene>
<dbReference type="EMBL" id="KB206175">
    <property type="protein sequence ID" value="ELP94759.1"/>
    <property type="molecule type" value="Genomic_DNA"/>
</dbReference>
<reference evidence="4 5" key="1">
    <citation type="submission" date="2012-10" db="EMBL/GenBank/DDBJ databases">
        <authorList>
            <person name="Zafar N."/>
            <person name="Inman J."/>
            <person name="Hall N."/>
            <person name="Lorenzi H."/>
            <person name="Caler E."/>
        </authorList>
    </citation>
    <scope>NUCLEOTIDE SEQUENCE [LARGE SCALE GENOMIC DNA]</scope>
    <source>
        <strain evidence="4 5">IP1</strain>
    </source>
</reference>
<evidence type="ECO:0000256" key="3">
    <source>
        <dbReference type="SAM" id="Phobius"/>
    </source>
</evidence>
<dbReference type="Proteomes" id="UP000014680">
    <property type="component" value="Unassembled WGS sequence"/>
</dbReference>
<name>A0A0A1UDT9_ENTIV</name>
<feature type="coiled-coil region" evidence="1">
    <location>
        <begin position="286"/>
        <end position="529"/>
    </location>
</feature>
<feature type="region of interest" description="Disordered" evidence="2">
    <location>
        <begin position="165"/>
        <end position="204"/>
    </location>
</feature>
<dbReference type="GeneID" id="14893706"/>